<evidence type="ECO:0000256" key="7">
    <source>
        <dbReference type="SAM" id="Phobius"/>
    </source>
</evidence>
<evidence type="ECO:0000256" key="3">
    <source>
        <dbReference type="ARBA" id="ARBA00022692"/>
    </source>
</evidence>
<evidence type="ECO:0000259" key="8">
    <source>
        <dbReference type="PROSITE" id="PS50850"/>
    </source>
</evidence>
<organism evidence="9 10">
    <name type="scientific">Microdochium trichocladiopsis</name>
    <dbReference type="NCBI Taxonomy" id="1682393"/>
    <lineage>
        <taxon>Eukaryota</taxon>
        <taxon>Fungi</taxon>
        <taxon>Dikarya</taxon>
        <taxon>Ascomycota</taxon>
        <taxon>Pezizomycotina</taxon>
        <taxon>Sordariomycetes</taxon>
        <taxon>Xylariomycetidae</taxon>
        <taxon>Xylariales</taxon>
        <taxon>Microdochiaceae</taxon>
        <taxon>Microdochium</taxon>
    </lineage>
</organism>
<dbReference type="RefSeq" id="XP_046019648.1">
    <property type="nucleotide sequence ID" value="XM_046152581.1"/>
</dbReference>
<name>A0A9P9BWN0_9PEZI</name>
<feature type="transmembrane region" description="Helical" evidence="7">
    <location>
        <begin position="356"/>
        <end position="374"/>
    </location>
</feature>
<feature type="region of interest" description="Disordered" evidence="6">
    <location>
        <begin position="1"/>
        <end position="37"/>
    </location>
</feature>
<keyword evidence="2" id="KW-0813">Transport</keyword>
<feature type="transmembrane region" description="Helical" evidence="7">
    <location>
        <begin position="421"/>
        <end position="439"/>
    </location>
</feature>
<feature type="transmembrane region" description="Helical" evidence="7">
    <location>
        <begin position="386"/>
        <end position="409"/>
    </location>
</feature>
<keyword evidence="3 7" id="KW-0812">Transmembrane</keyword>
<dbReference type="Proteomes" id="UP000756346">
    <property type="component" value="Unassembled WGS sequence"/>
</dbReference>
<dbReference type="SUPFAM" id="SSF103473">
    <property type="entry name" value="MFS general substrate transporter"/>
    <property type="match status" value="1"/>
</dbReference>
<dbReference type="PANTHER" id="PTHR43791">
    <property type="entry name" value="PERMEASE-RELATED"/>
    <property type="match status" value="1"/>
</dbReference>
<feature type="transmembrane region" description="Helical" evidence="7">
    <location>
        <begin position="181"/>
        <end position="203"/>
    </location>
</feature>
<dbReference type="Gene3D" id="1.20.1250.20">
    <property type="entry name" value="MFS general substrate transporter like domains"/>
    <property type="match status" value="2"/>
</dbReference>
<evidence type="ECO:0000313" key="10">
    <source>
        <dbReference type="Proteomes" id="UP000756346"/>
    </source>
</evidence>
<dbReference type="GO" id="GO:0016020">
    <property type="term" value="C:membrane"/>
    <property type="evidence" value="ECO:0007669"/>
    <property type="project" value="UniProtKB-SubCell"/>
</dbReference>
<sequence>MASDTIEKPPVPVVLSSARPSNELQNREKGASPIDPAPWTEQEEKALVRKIDGIVLSLLMICFFAFQLDRANAGNALTDNFLGDVGITQDQFNIGSQLLNAGIVLLEIPSNIILYRVGPKLWIGCQIIAWSMVATFQAFQKGLGAFLATRLLLGLLESGFIPGSLYTLGCWYKNGELSRRFALFFLGNGIAQACGGLIAYGILRMRGLGGLAGWQWLFLLEGIFTVLSGIAFLCFFPGLPDNPVSLLRISFFTEREAFIAKQRLLRDDATKEAKRGKVDRTSIRRTVSNVQLWFHIVLTIVGLAPTTALWSWAPTIVASFGYGRLEANALVSIGQWISVALIVVAGFAADKTGRRGFIVLFGVFCQWTFMVTFRCLPDSSTGTLKFWILTMGTATCSWWHSVNGSWLSINARSPEERSIRMALFIMAANCAGIVGGQLFRSDDLPFYHRGWSIIAAFMSLGLICVGTLVAMYHFLNRKIAAYNQGQVIEGGSLRVHDSSNDVELGADAALGGGGKGARQIKLYNY</sequence>
<evidence type="ECO:0000256" key="1">
    <source>
        <dbReference type="ARBA" id="ARBA00004141"/>
    </source>
</evidence>
<dbReference type="InterPro" id="IPR036259">
    <property type="entry name" value="MFS_trans_sf"/>
</dbReference>
<dbReference type="Pfam" id="PF07690">
    <property type="entry name" value="MFS_1"/>
    <property type="match status" value="1"/>
</dbReference>
<accession>A0A9P9BWN0</accession>
<comment type="caution">
    <text evidence="9">The sequence shown here is derived from an EMBL/GenBank/DDBJ whole genome shotgun (WGS) entry which is preliminary data.</text>
</comment>
<evidence type="ECO:0000256" key="5">
    <source>
        <dbReference type="ARBA" id="ARBA00023136"/>
    </source>
</evidence>
<evidence type="ECO:0000256" key="4">
    <source>
        <dbReference type="ARBA" id="ARBA00022989"/>
    </source>
</evidence>
<feature type="transmembrane region" description="Helical" evidence="7">
    <location>
        <begin position="451"/>
        <end position="475"/>
    </location>
</feature>
<keyword evidence="10" id="KW-1185">Reference proteome</keyword>
<reference evidence="9" key="1">
    <citation type="journal article" date="2021" name="Nat. Commun.">
        <title>Genetic determinants of endophytism in the Arabidopsis root mycobiome.</title>
        <authorList>
            <person name="Mesny F."/>
            <person name="Miyauchi S."/>
            <person name="Thiergart T."/>
            <person name="Pickel B."/>
            <person name="Atanasova L."/>
            <person name="Karlsson M."/>
            <person name="Huettel B."/>
            <person name="Barry K.W."/>
            <person name="Haridas S."/>
            <person name="Chen C."/>
            <person name="Bauer D."/>
            <person name="Andreopoulos W."/>
            <person name="Pangilinan J."/>
            <person name="LaButti K."/>
            <person name="Riley R."/>
            <person name="Lipzen A."/>
            <person name="Clum A."/>
            <person name="Drula E."/>
            <person name="Henrissat B."/>
            <person name="Kohler A."/>
            <person name="Grigoriev I.V."/>
            <person name="Martin F.M."/>
            <person name="Hacquard S."/>
        </authorList>
    </citation>
    <scope>NUCLEOTIDE SEQUENCE</scope>
    <source>
        <strain evidence="9">MPI-CAGE-CH-0230</strain>
    </source>
</reference>
<keyword evidence="5 7" id="KW-0472">Membrane</keyword>
<dbReference type="InterPro" id="IPR020846">
    <property type="entry name" value="MFS_dom"/>
</dbReference>
<gene>
    <name evidence="9" type="ORF">B0I36DRAFT_313085</name>
</gene>
<dbReference type="EMBL" id="JAGTJQ010000001">
    <property type="protein sequence ID" value="KAH7041593.1"/>
    <property type="molecule type" value="Genomic_DNA"/>
</dbReference>
<keyword evidence="4 7" id="KW-1133">Transmembrane helix</keyword>
<evidence type="ECO:0000256" key="6">
    <source>
        <dbReference type="SAM" id="MobiDB-lite"/>
    </source>
</evidence>
<comment type="subcellular location">
    <subcellularLocation>
        <location evidence="1">Membrane</location>
        <topology evidence="1">Multi-pass membrane protein</topology>
    </subcellularLocation>
</comment>
<protein>
    <submittedName>
        <fullName evidence="9">Alternative sulfate transporter</fullName>
    </submittedName>
</protein>
<dbReference type="PANTHER" id="PTHR43791:SF32">
    <property type="entry name" value="MAJOR FACILITATOR SUPERFAMILY (MFS) PROFILE DOMAIN-CONTAINING PROTEIN"/>
    <property type="match status" value="1"/>
</dbReference>
<evidence type="ECO:0000313" key="9">
    <source>
        <dbReference type="EMBL" id="KAH7041593.1"/>
    </source>
</evidence>
<dbReference type="PROSITE" id="PS50850">
    <property type="entry name" value="MFS"/>
    <property type="match status" value="1"/>
</dbReference>
<proteinExistence type="predicted"/>
<feature type="transmembrane region" description="Helical" evidence="7">
    <location>
        <begin position="151"/>
        <end position="169"/>
    </location>
</feature>
<feature type="transmembrane region" description="Helical" evidence="7">
    <location>
        <begin position="292"/>
        <end position="313"/>
    </location>
</feature>
<evidence type="ECO:0000256" key="2">
    <source>
        <dbReference type="ARBA" id="ARBA00022448"/>
    </source>
</evidence>
<dbReference type="GO" id="GO:0022857">
    <property type="term" value="F:transmembrane transporter activity"/>
    <property type="evidence" value="ECO:0007669"/>
    <property type="project" value="InterPro"/>
</dbReference>
<dbReference type="GeneID" id="70182127"/>
<dbReference type="OrthoDB" id="2985014at2759"/>
<feature type="transmembrane region" description="Helical" evidence="7">
    <location>
        <begin position="333"/>
        <end position="349"/>
    </location>
</feature>
<dbReference type="AlphaFoldDB" id="A0A9P9BWN0"/>
<dbReference type="InterPro" id="IPR011701">
    <property type="entry name" value="MFS"/>
</dbReference>
<feature type="transmembrane region" description="Helical" evidence="7">
    <location>
        <begin position="215"/>
        <end position="239"/>
    </location>
</feature>
<feature type="domain" description="Major facilitator superfamily (MFS) profile" evidence="8">
    <location>
        <begin position="55"/>
        <end position="479"/>
    </location>
</feature>